<keyword evidence="3" id="KW-1185">Reference proteome</keyword>
<protein>
    <submittedName>
        <fullName evidence="2">Basic proline-rich protein-like isoform X2</fullName>
    </submittedName>
</protein>
<feature type="region of interest" description="Disordered" evidence="1">
    <location>
        <begin position="37"/>
        <end position="60"/>
    </location>
</feature>
<reference evidence="2" key="2">
    <citation type="submission" date="2023-04" db="EMBL/GenBank/DDBJ databases">
        <authorList>
            <person name="Bruccoleri R.E."/>
            <person name="Oakeley E.J."/>
            <person name="Faust A.-M."/>
            <person name="Dessus-Babus S."/>
            <person name="Altorfer M."/>
            <person name="Burckhardt D."/>
            <person name="Oertli M."/>
            <person name="Naumann U."/>
            <person name="Petersen F."/>
            <person name="Wong J."/>
        </authorList>
    </citation>
    <scope>NUCLEOTIDE SEQUENCE</scope>
    <source>
        <strain evidence="2">GSM-AAB239-AS_SAM_17_03QT</strain>
        <tissue evidence="2">Leaf</tissue>
    </source>
</reference>
<name>A0AAX6FWH2_IRIPA</name>
<dbReference type="EMBL" id="JANAVB010025594">
    <property type="protein sequence ID" value="KAJ6820543.1"/>
    <property type="molecule type" value="Genomic_DNA"/>
</dbReference>
<evidence type="ECO:0000313" key="2">
    <source>
        <dbReference type="EMBL" id="KAJ6820543.1"/>
    </source>
</evidence>
<evidence type="ECO:0000256" key="1">
    <source>
        <dbReference type="SAM" id="MobiDB-lite"/>
    </source>
</evidence>
<dbReference type="AlphaFoldDB" id="A0AAX6FWH2"/>
<evidence type="ECO:0000313" key="3">
    <source>
        <dbReference type="Proteomes" id="UP001140949"/>
    </source>
</evidence>
<reference evidence="2" key="1">
    <citation type="journal article" date="2023" name="GigaByte">
        <title>Genome assembly of the bearded iris, Iris pallida Lam.</title>
        <authorList>
            <person name="Bruccoleri R.E."/>
            <person name="Oakeley E.J."/>
            <person name="Faust A.M.E."/>
            <person name="Altorfer M."/>
            <person name="Dessus-Babus S."/>
            <person name="Burckhardt D."/>
            <person name="Oertli M."/>
            <person name="Naumann U."/>
            <person name="Petersen F."/>
            <person name="Wong J."/>
        </authorList>
    </citation>
    <scope>NUCLEOTIDE SEQUENCE</scope>
    <source>
        <strain evidence="2">GSM-AAB239-AS_SAM_17_03QT</strain>
    </source>
</reference>
<gene>
    <name evidence="2" type="ORF">M6B38_396680</name>
</gene>
<sequence>MRRPCAREPRSPVPCGRAALAPPANLSAARSPCAAFPDRLRERPRSPAPLAATPRGHLRRPAPSFPRAHAPLLASTFPADHTLPSFPRQLLLCVLARCHLASLHCWFCRALISGFFGILRRYCGFSVVFGNTSLIWSSFLSIYHLRALAEQSEEFEDNSKFPVSESSTSPVIFLRQVEDAELCYNSYYDLVLYPVVLPESPQEDDGTEADR</sequence>
<organism evidence="2 3">
    <name type="scientific">Iris pallida</name>
    <name type="common">Sweet iris</name>
    <dbReference type="NCBI Taxonomy" id="29817"/>
    <lineage>
        <taxon>Eukaryota</taxon>
        <taxon>Viridiplantae</taxon>
        <taxon>Streptophyta</taxon>
        <taxon>Embryophyta</taxon>
        <taxon>Tracheophyta</taxon>
        <taxon>Spermatophyta</taxon>
        <taxon>Magnoliopsida</taxon>
        <taxon>Liliopsida</taxon>
        <taxon>Asparagales</taxon>
        <taxon>Iridaceae</taxon>
        <taxon>Iridoideae</taxon>
        <taxon>Irideae</taxon>
        <taxon>Iris</taxon>
    </lineage>
</organism>
<dbReference type="Proteomes" id="UP001140949">
    <property type="component" value="Unassembled WGS sequence"/>
</dbReference>
<comment type="caution">
    <text evidence="2">The sequence shown here is derived from an EMBL/GenBank/DDBJ whole genome shotgun (WGS) entry which is preliminary data.</text>
</comment>
<proteinExistence type="predicted"/>
<accession>A0AAX6FWH2</accession>